<sequence>MPGVMDGIRVIELATWGFIPSAGVALADWGAEVIKIEHPVHGDPMRGLVSGSLASAGQQPVPFMFETFSRNKSSVGIDLTTESGREALLRLVATADVFLTNYLEPVRKKLRIDVDELLTVNPRLVYARGSGLGPKGAESGTGGFDLASYWSRGGVGHVSTEAGGRYPPPMPGAAFGDLQSGLYAAGGVAAALLGRERTGESQVVDVSLLGAAVWATAPHIAATSCYGIDAMPRGDHQSAHNPISNTYRTKDDRYIALVMLESDRFWAPLVELAGRPELASDPRFHDSAARAENNAACIAELDALFAQRTATQWSELLGRQRGVWALVQTPREVAADPQVVANSYVGAVRRVDDVSVSVAMAPIQFEGSAPQPVAAPGLGADTDRLLLDAGYDWDELVQMKIDGAIT</sequence>
<protein>
    <submittedName>
        <fullName evidence="1">Uncharacterized protein</fullName>
    </submittedName>
</protein>
<organism evidence="1 2">
    <name type="scientific">Mycolicibacter sinensis (strain JDM601)</name>
    <name type="common">Mycobacterium sinense</name>
    <dbReference type="NCBI Taxonomy" id="875328"/>
    <lineage>
        <taxon>Bacteria</taxon>
        <taxon>Bacillati</taxon>
        <taxon>Actinomycetota</taxon>
        <taxon>Actinomycetes</taxon>
        <taxon>Mycobacteriales</taxon>
        <taxon>Mycobacteriaceae</taxon>
        <taxon>Mycolicibacter</taxon>
    </lineage>
</organism>
<evidence type="ECO:0000313" key="1">
    <source>
        <dbReference type="EMBL" id="OBG03099.1"/>
    </source>
</evidence>
<name>A0A1A2EF39_MYCSD</name>
<dbReference type="AlphaFoldDB" id="A0A1A2EF39"/>
<dbReference type="SUPFAM" id="SSF89796">
    <property type="entry name" value="CoA-transferase family III (CaiB/BaiF)"/>
    <property type="match status" value="1"/>
</dbReference>
<dbReference type="RefSeq" id="WP_064856134.1">
    <property type="nucleotide sequence ID" value="NZ_LZIN01000075.1"/>
</dbReference>
<dbReference type="Gene3D" id="3.30.1540.10">
    <property type="entry name" value="formyl-coa transferase, domain 3"/>
    <property type="match status" value="1"/>
</dbReference>
<dbReference type="InterPro" id="IPR003673">
    <property type="entry name" value="CoA-Trfase_fam_III"/>
</dbReference>
<dbReference type="GO" id="GO:0003824">
    <property type="term" value="F:catalytic activity"/>
    <property type="evidence" value="ECO:0007669"/>
    <property type="project" value="InterPro"/>
</dbReference>
<dbReference type="EMBL" id="LZIN01000075">
    <property type="protein sequence ID" value="OBG03099.1"/>
    <property type="molecule type" value="Genomic_DNA"/>
</dbReference>
<dbReference type="PANTHER" id="PTHR48228:SF2">
    <property type="entry name" value="E-CINNAMOYL-COA:R-PHENYLLACTATE COA TRANSFERASE LARGE SUBUNIT"/>
    <property type="match status" value="1"/>
</dbReference>
<dbReference type="Proteomes" id="UP000093985">
    <property type="component" value="Unassembled WGS sequence"/>
</dbReference>
<dbReference type="PANTHER" id="PTHR48228">
    <property type="entry name" value="SUCCINYL-COA--D-CITRAMALATE COA-TRANSFERASE"/>
    <property type="match status" value="1"/>
</dbReference>
<dbReference type="InterPro" id="IPR023606">
    <property type="entry name" value="CoA-Trfase_III_dom_1_sf"/>
</dbReference>
<dbReference type="InterPro" id="IPR050509">
    <property type="entry name" value="CoA-transferase_III"/>
</dbReference>
<dbReference type="Pfam" id="PF02515">
    <property type="entry name" value="CoA_transf_3"/>
    <property type="match status" value="1"/>
</dbReference>
<gene>
    <name evidence="1" type="ORF">A5771_14305</name>
</gene>
<proteinExistence type="predicted"/>
<dbReference type="InterPro" id="IPR044855">
    <property type="entry name" value="CoA-Trfase_III_dom3_sf"/>
</dbReference>
<evidence type="ECO:0000313" key="2">
    <source>
        <dbReference type="Proteomes" id="UP000093985"/>
    </source>
</evidence>
<reference evidence="2" key="1">
    <citation type="submission" date="2016-06" db="EMBL/GenBank/DDBJ databases">
        <authorList>
            <person name="Sutton G."/>
            <person name="Brinkac L."/>
            <person name="Sanka R."/>
            <person name="Adams M."/>
            <person name="Lau E."/>
            <person name="Mehaffy C."/>
            <person name="Tameris M."/>
            <person name="Hatherill M."/>
            <person name="Hanekom W."/>
            <person name="Mahomed H."/>
            <person name="Mcshane H."/>
        </authorList>
    </citation>
    <scope>NUCLEOTIDE SEQUENCE [LARGE SCALE GENOMIC DNA]</scope>
    <source>
        <strain evidence="2">852014-51077_SCH5608930-a</strain>
    </source>
</reference>
<dbReference type="Gene3D" id="3.40.50.10540">
    <property type="entry name" value="Crotonobetainyl-coa:carnitine coa-transferase, domain 1"/>
    <property type="match status" value="1"/>
</dbReference>
<accession>A0A1A2EF39</accession>
<comment type="caution">
    <text evidence="1">The sequence shown here is derived from an EMBL/GenBank/DDBJ whole genome shotgun (WGS) entry which is preliminary data.</text>
</comment>